<accession>A0A6I4ZWH8</accession>
<dbReference type="GO" id="GO:0016036">
    <property type="term" value="P:cellular response to phosphate starvation"/>
    <property type="evidence" value="ECO:0007669"/>
    <property type="project" value="TreeGrafter"/>
</dbReference>
<dbReference type="InterPro" id="IPR003660">
    <property type="entry name" value="HAMP_dom"/>
</dbReference>
<feature type="domain" description="PAS" evidence="16">
    <location>
        <begin position="268"/>
        <end position="324"/>
    </location>
</feature>
<proteinExistence type="predicted"/>
<dbReference type="Pfam" id="PF00672">
    <property type="entry name" value="HAMP"/>
    <property type="match status" value="1"/>
</dbReference>
<evidence type="ECO:0000256" key="8">
    <source>
        <dbReference type="ARBA" id="ARBA00022741"/>
    </source>
</evidence>
<dbReference type="Pfam" id="PF23846">
    <property type="entry name" value="Cache_WalK"/>
    <property type="match status" value="1"/>
</dbReference>
<dbReference type="Gene3D" id="3.30.450.20">
    <property type="entry name" value="PAS domain"/>
    <property type="match status" value="2"/>
</dbReference>
<evidence type="ECO:0000313" key="20">
    <source>
        <dbReference type="Proteomes" id="UP000468638"/>
    </source>
</evidence>
<dbReference type="NCBIfam" id="NF033092">
    <property type="entry name" value="HK_WalK"/>
    <property type="match status" value="1"/>
</dbReference>
<dbReference type="InterPro" id="IPR049814">
    <property type="entry name" value="Resp_reg_WalK"/>
</dbReference>
<feature type="domain" description="HAMP" evidence="18">
    <location>
        <begin position="211"/>
        <end position="263"/>
    </location>
</feature>
<feature type="domain" description="Histidine kinase" evidence="15">
    <location>
        <begin position="390"/>
        <end position="609"/>
    </location>
</feature>
<dbReference type="GO" id="GO:0005524">
    <property type="term" value="F:ATP binding"/>
    <property type="evidence" value="ECO:0007669"/>
    <property type="project" value="UniProtKB-KW"/>
</dbReference>
<dbReference type="OrthoDB" id="9813151at2"/>
<dbReference type="InterPro" id="IPR036097">
    <property type="entry name" value="HisK_dim/P_sf"/>
</dbReference>
<keyword evidence="13 14" id="KW-0472">Membrane</keyword>
<dbReference type="InterPro" id="IPR013767">
    <property type="entry name" value="PAS_fold"/>
</dbReference>
<evidence type="ECO:0000259" key="18">
    <source>
        <dbReference type="PROSITE" id="PS50885"/>
    </source>
</evidence>
<dbReference type="SUPFAM" id="SSF55785">
    <property type="entry name" value="PYP-like sensor domain (PAS domain)"/>
    <property type="match status" value="1"/>
</dbReference>
<dbReference type="CDD" id="cd00082">
    <property type="entry name" value="HisKA"/>
    <property type="match status" value="1"/>
</dbReference>
<dbReference type="InterPro" id="IPR005467">
    <property type="entry name" value="His_kinase_dom"/>
</dbReference>
<dbReference type="EC" id="2.7.13.3" evidence="3"/>
<comment type="subcellular location">
    <subcellularLocation>
        <location evidence="2">Cell membrane</location>
        <topology evidence="2">Multi-pass membrane protein</topology>
    </subcellularLocation>
</comment>
<keyword evidence="6" id="KW-0808">Transferase</keyword>
<keyword evidence="8" id="KW-0547">Nucleotide-binding</keyword>
<dbReference type="Pfam" id="PF00989">
    <property type="entry name" value="PAS"/>
    <property type="match status" value="1"/>
</dbReference>
<dbReference type="InterPro" id="IPR003594">
    <property type="entry name" value="HATPase_dom"/>
</dbReference>
<dbReference type="InterPro" id="IPR036890">
    <property type="entry name" value="HATPase_C_sf"/>
</dbReference>
<keyword evidence="9 19" id="KW-0418">Kinase</keyword>
<dbReference type="InterPro" id="IPR003661">
    <property type="entry name" value="HisK_dim/P_dom"/>
</dbReference>
<evidence type="ECO:0000256" key="10">
    <source>
        <dbReference type="ARBA" id="ARBA00022840"/>
    </source>
</evidence>
<evidence type="ECO:0000256" key="12">
    <source>
        <dbReference type="ARBA" id="ARBA00023012"/>
    </source>
</evidence>
<dbReference type="CDD" id="cd00075">
    <property type="entry name" value="HATPase"/>
    <property type="match status" value="1"/>
</dbReference>
<evidence type="ECO:0000256" key="1">
    <source>
        <dbReference type="ARBA" id="ARBA00000085"/>
    </source>
</evidence>
<evidence type="ECO:0000256" key="3">
    <source>
        <dbReference type="ARBA" id="ARBA00012438"/>
    </source>
</evidence>
<name>A0A6I4ZWH8_9BACI</name>
<dbReference type="SUPFAM" id="SSF158472">
    <property type="entry name" value="HAMP domain-like"/>
    <property type="match status" value="1"/>
</dbReference>
<evidence type="ECO:0000313" key="19">
    <source>
        <dbReference type="EMBL" id="MYL34458.1"/>
    </source>
</evidence>
<dbReference type="Pfam" id="PF00512">
    <property type="entry name" value="HisKA"/>
    <property type="match status" value="1"/>
</dbReference>
<dbReference type="Proteomes" id="UP000468638">
    <property type="component" value="Unassembled WGS sequence"/>
</dbReference>
<evidence type="ECO:0000259" key="15">
    <source>
        <dbReference type="PROSITE" id="PS50109"/>
    </source>
</evidence>
<keyword evidence="11 14" id="KW-1133">Transmembrane helix</keyword>
<feature type="transmembrane region" description="Helical" evidence="14">
    <location>
        <begin position="12"/>
        <end position="33"/>
    </location>
</feature>
<dbReference type="SMART" id="SM00387">
    <property type="entry name" value="HATPase_c"/>
    <property type="match status" value="1"/>
</dbReference>
<keyword evidence="4" id="KW-1003">Cell membrane</keyword>
<dbReference type="SMART" id="SM00091">
    <property type="entry name" value="PAS"/>
    <property type="match status" value="1"/>
</dbReference>
<dbReference type="RefSeq" id="WP_160849081.1">
    <property type="nucleotide sequence ID" value="NZ_WMEQ01000009.1"/>
</dbReference>
<dbReference type="Gene3D" id="3.30.565.10">
    <property type="entry name" value="Histidine kinase-like ATPase, C-terminal domain"/>
    <property type="match status" value="1"/>
</dbReference>
<dbReference type="CDD" id="cd06225">
    <property type="entry name" value="HAMP"/>
    <property type="match status" value="1"/>
</dbReference>
<dbReference type="FunFam" id="3.30.565.10:FF:000006">
    <property type="entry name" value="Sensor histidine kinase WalK"/>
    <property type="match status" value="1"/>
</dbReference>
<dbReference type="InterPro" id="IPR035965">
    <property type="entry name" value="PAS-like_dom_sf"/>
</dbReference>
<dbReference type="SUPFAM" id="SSF47384">
    <property type="entry name" value="Homodimeric domain of signal transducing histidine kinase"/>
    <property type="match status" value="1"/>
</dbReference>
<evidence type="ECO:0000259" key="16">
    <source>
        <dbReference type="PROSITE" id="PS50112"/>
    </source>
</evidence>
<keyword evidence="12" id="KW-0902">Two-component regulatory system</keyword>
<dbReference type="InterPro" id="IPR057640">
    <property type="entry name" value="Cache_WalK"/>
</dbReference>
<evidence type="ECO:0000256" key="14">
    <source>
        <dbReference type="SAM" id="Phobius"/>
    </source>
</evidence>
<sequence length="616" mass="70646">MKKVGFFQSIRLKLIITIILLLLFPIQIIGAYFSQQLEEQLFSNFKESIVKNTQYLNYQLEQAFAKERKEDGPTLQEDIQSILSELNFPEEITELQVINNKSRVIGTNNPLDQSIVGKRSTQARVNRTLLIGRADENVVFNKDTGDRTLVMTFPIFQQNNLEQKENIVGVIYLEATLEGVYEQLQDINQIFANGTFLGISISALLGIVIARTITKPITEMRKQAKIMGTGDFSQKVNVYGRDEIGQLAMSFNELNDKLKLSQATTEGERRKLSSVLANMTEGVIATDHRGTIILMNEPASRLIGKSFEKVQGQSLLDVLHIHDRLDDISEIQDTGSIIIDFSEGDQQLLLKASFSMVQYENEEMNGFITVLSDVTEQEKLERERREFVANVSHELRTPLTTMRSYLEALTDGAWEDKEIAPRFLDVTQNETERMIRLVNDLLQLSKMDNKDYRLNKEQVYFNKFFKHIIDRFEFNKEDHIQFVRNLPDEDVWVWADKDKMTQVMDNIISNAIKYSPEGGTITFTAEVKPTQQKLYIKISDEGMGIPKENTEKIFERFYRVDKARSRKLGGTGLGLAISREMIEAHEGNIWAESKEGEGTTILFTLPLMNDQRRDDE</sequence>
<dbReference type="PROSITE" id="PS50113">
    <property type="entry name" value="PAC"/>
    <property type="match status" value="1"/>
</dbReference>
<dbReference type="GO" id="GO:0006355">
    <property type="term" value="P:regulation of DNA-templated transcription"/>
    <property type="evidence" value="ECO:0007669"/>
    <property type="project" value="InterPro"/>
</dbReference>
<evidence type="ECO:0000256" key="5">
    <source>
        <dbReference type="ARBA" id="ARBA00022553"/>
    </source>
</evidence>
<dbReference type="AlphaFoldDB" id="A0A6I4ZWH8"/>
<dbReference type="GO" id="GO:0000155">
    <property type="term" value="F:phosphorelay sensor kinase activity"/>
    <property type="evidence" value="ECO:0007669"/>
    <property type="project" value="InterPro"/>
</dbReference>
<dbReference type="GO" id="GO:0005886">
    <property type="term" value="C:plasma membrane"/>
    <property type="evidence" value="ECO:0007669"/>
    <property type="project" value="UniProtKB-SubCell"/>
</dbReference>
<dbReference type="SUPFAM" id="SSF55874">
    <property type="entry name" value="ATPase domain of HSP90 chaperone/DNA topoisomerase II/histidine kinase"/>
    <property type="match status" value="1"/>
</dbReference>
<gene>
    <name evidence="19" type="primary">walK</name>
    <name evidence="19" type="ORF">GLW05_12730</name>
</gene>
<dbReference type="SMART" id="SM00388">
    <property type="entry name" value="HisKA"/>
    <property type="match status" value="1"/>
</dbReference>
<evidence type="ECO:0000256" key="2">
    <source>
        <dbReference type="ARBA" id="ARBA00004651"/>
    </source>
</evidence>
<dbReference type="InterPro" id="IPR004358">
    <property type="entry name" value="Sig_transdc_His_kin-like_C"/>
</dbReference>
<evidence type="ECO:0000256" key="9">
    <source>
        <dbReference type="ARBA" id="ARBA00022777"/>
    </source>
</evidence>
<evidence type="ECO:0000256" key="6">
    <source>
        <dbReference type="ARBA" id="ARBA00022679"/>
    </source>
</evidence>
<evidence type="ECO:0000256" key="13">
    <source>
        <dbReference type="ARBA" id="ARBA00023136"/>
    </source>
</evidence>
<dbReference type="Pfam" id="PF02518">
    <property type="entry name" value="HATPase_c"/>
    <property type="match status" value="1"/>
</dbReference>
<keyword evidence="10" id="KW-0067">ATP-binding</keyword>
<dbReference type="CDD" id="cd00130">
    <property type="entry name" value="PAS"/>
    <property type="match status" value="1"/>
</dbReference>
<evidence type="ECO:0000256" key="11">
    <source>
        <dbReference type="ARBA" id="ARBA00022989"/>
    </source>
</evidence>
<feature type="domain" description="PAC" evidence="17">
    <location>
        <begin position="332"/>
        <end position="386"/>
    </location>
</feature>
<dbReference type="PRINTS" id="PR00344">
    <property type="entry name" value="BCTRLSENSOR"/>
</dbReference>
<dbReference type="FunFam" id="1.10.287.130:FF:000001">
    <property type="entry name" value="Two-component sensor histidine kinase"/>
    <property type="match status" value="1"/>
</dbReference>
<organism evidence="19 20">
    <name type="scientific">Pontibacillus yanchengensis</name>
    <dbReference type="NCBI Taxonomy" id="462910"/>
    <lineage>
        <taxon>Bacteria</taxon>
        <taxon>Bacillati</taxon>
        <taxon>Bacillota</taxon>
        <taxon>Bacilli</taxon>
        <taxon>Bacillales</taxon>
        <taxon>Bacillaceae</taxon>
        <taxon>Pontibacillus</taxon>
    </lineage>
</organism>
<keyword evidence="5" id="KW-0597">Phosphoprotein</keyword>
<keyword evidence="7 14" id="KW-0812">Transmembrane</keyword>
<dbReference type="NCBIfam" id="TIGR00229">
    <property type="entry name" value="sensory_box"/>
    <property type="match status" value="1"/>
</dbReference>
<dbReference type="PANTHER" id="PTHR45453">
    <property type="entry name" value="PHOSPHATE REGULON SENSOR PROTEIN PHOR"/>
    <property type="match status" value="1"/>
</dbReference>
<dbReference type="InterPro" id="IPR050351">
    <property type="entry name" value="BphY/WalK/GraS-like"/>
</dbReference>
<dbReference type="InterPro" id="IPR000014">
    <property type="entry name" value="PAS"/>
</dbReference>
<comment type="caution">
    <text evidence="19">The sequence shown here is derived from an EMBL/GenBank/DDBJ whole genome shotgun (WGS) entry which is preliminary data.</text>
</comment>
<protein>
    <recommendedName>
        <fullName evidence="3">histidine kinase</fullName>
        <ecNumber evidence="3">2.7.13.3</ecNumber>
    </recommendedName>
</protein>
<dbReference type="SMART" id="SM00304">
    <property type="entry name" value="HAMP"/>
    <property type="match status" value="1"/>
</dbReference>
<evidence type="ECO:0000256" key="7">
    <source>
        <dbReference type="ARBA" id="ARBA00022692"/>
    </source>
</evidence>
<dbReference type="InterPro" id="IPR000700">
    <property type="entry name" value="PAS-assoc_C"/>
</dbReference>
<dbReference type="Gene3D" id="1.10.287.130">
    <property type="match status" value="1"/>
</dbReference>
<dbReference type="PANTHER" id="PTHR45453:SF1">
    <property type="entry name" value="PHOSPHATE REGULON SENSOR PROTEIN PHOR"/>
    <property type="match status" value="1"/>
</dbReference>
<reference evidence="19 20" key="1">
    <citation type="submission" date="2019-11" db="EMBL/GenBank/DDBJ databases">
        <title>Genome sequences of 17 halophilic strains isolated from different environments.</title>
        <authorList>
            <person name="Furrow R.E."/>
        </authorList>
    </citation>
    <scope>NUCLEOTIDE SEQUENCE [LARGE SCALE GENOMIC DNA]</scope>
    <source>
        <strain evidence="19 20">22514_16_FS</strain>
    </source>
</reference>
<dbReference type="EMBL" id="WMEQ01000009">
    <property type="protein sequence ID" value="MYL34458.1"/>
    <property type="molecule type" value="Genomic_DNA"/>
</dbReference>
<comment type="catalytic activity">
    <reaction evidence="1">
        <text>ATP + protein L-histidine = ADP + protein N-phospho-L-histidine.</text>
        <dbReference type="EC" id="2.7.13.3"/>
    </reaction>
</comment>
<dbReference type="Gene3D" id="1.10.8.500">
    <property type="entry name" value="HAMP domain in histidine kinase"/>
    <property type="match status" value="1"/>
</dbReference>
<dbReference type="PROSITE" id="PS50109">
    <property type="entry name" value="HIS_KIN"/>
    <property type="match status" value="1"/>
</dbReference>
<evidence type="ECO:0000256" key="4">
    <source>
        <dbReference type="ARBA" id="ARBA00022475"/>
    </source>
</evidence>
<evidence type="ECO:0000259" key="17">
    <source>
        <dbReference type="PROSITE" id="PS50113"/>
    </source>
</evidence>
<dbReference type="PROSITE" id="PS50885">
    <property type="entry name" value="HAMP"/>
    <property type="match status" value="1"/>
</dbReference>
<dbReference type="PROSITE" id="PS50112">
    <property type="entry name" value="PAS"/>
    <property type="match status" value="1"/>
</dbReference>
<dbReference type="GO" id="GO:0004721">
    <property type="term" value="F:phosphoprotein phosphatase activity"/>
    <property type="evidence" value="ECO:0007669"/>
    <property type="project" value="TreeGrafter"/>
</dbReference>